<proteinExistence type="predicted"/>
<protein>
    <submittedName>
        <fullName evidence="1">Uncharacterized protein</fullName>
    </submittedName>
</protein>
<accession>A0A6C2UGC7</accession>
<evidence type="ECO:0000313" key="2">
    <source>
        <dbReference type="Proteomes" id="UP000346198"/>
    </source>
</evidence>
<organism evidence="1 2">
    <name type="scientific">Pontiella sulfatireligans</name>
    <dbReference type="NCBI Taxonomy" id="2750658"/>
    <lineage>
        <taxon>Bacteria</taxon>
        <taxon>Pseudomonadati</taxon>
        <taxon>Kiritimatiellota</taxon>
        <taxon>Kiritimatiellia</taxon>
        <taxon>Kiritimatiellales</taxon>
        <taxon>Pontiellaceae</taxon>
        <taxon>Pontiella</taxon>
    </lineage>
</organism>
<dbReference type="InterPro" id="IPR012334">
    <property type="entry name" value="Pectin_lyas_fold"/>
</dbReference>
<name>A0A6C2UGC7_9BACT</name>
<dbReference type="SUPFAM" id="SSF51126">
    <property type="entry name" value="Pectin lyase-like"/>
    <property type="match status" value="1"/>
</dbReference>
<reference evidence="1 2" key="1">
    <citation type="submission" date="2019-04" db="EMBL/GenBank/DDBJ databases">
        <authorList>
            <person name="Van Vliet M D."/>
        </authorList>
    </citation>
    <scope>NUCLEOTIDE SEQUENCE [LARGE SCALE GENOMIC DNA]</scope>
    <source>
        <strain evidence="1 2">F21</strain>
    </source>
</reference>
<dbReference type="Gene3D" id="2.160.20.10">
    <property type="entry name" value="Single-stranded right-handed beta-helix, Pectin lyase-like"/>
    <property type="match status" value="1"/>
</dbReference>
<keyword evidence="2" id="KW-1185">Reference proteome</keyword>
<evidence type="ECO:0000313" key="1">
    <source>
        <dbReference type="EMBL" id="VGO18969.1"/>
    </source>
</evidence>
<dbReference type="InterPro" id="IPR011050">
    <property type="entry name" value="Pectin_lyase_fold/virulence"/>
</dbReference>
<dbReference type="Proteomes" id="UP000346198">
    <property type="component" value="Unassembled WGS sequence"/>
</dbReference>
<dbReference type="EMBL" id="CAAHFH010000001">
    <property type="protein sequence ID" value="VGO18969.1"/>
    <property type="molecule type" value="Genomic_DNA"/>
</dbReference>
<dbReference type="AlphaFoldDB" id="A0A6C2UGC7"/>
<gene>
    <name evidence="1" type="ORF">SCARR_01023</name>
</gene>
<sequence>MYVINSILKVGVMGCVLLFSSLLTRNGYGEIHPLQAKLDAGKNIELQPGQVVRLTECLTFHKAGQRIETLGAKTAADYAKIVMADGGQGALINAHGISGATLSKLILDGNRPGFQSLEGKLTGEPMLSFGGEGAVGQEIRNCIVIDGRCAGGWGAIHVQEGGAAIVIRDNVVFSAGADIRGNGRSPYEKPFGWGDGISSASRDTKILNNLIIDATDDGIMLQGAPGSLVKDNVIVALSREMLGGIVLIDPFGYYELDAEKRTYDYRGIVVEDNLIVAAGGRIHAGFPMGGSPWNAGFDGTTLLGARVLNNHISGGAAGYGYVVRGVDNFEIKGNTSDATYSGLGDGLPGKPPDAPMAFMYDPQNIGNSELQSDFVPMTNSLTAVLRASRSPRDSRNALGYRDQPYPDDEVLAVVRMAFVEMLGRDPTDVESRHWKKWLQENKTNADTLRRNLMARPEFVQKHGYIDPLNLHEWRNSRWLNLLKETCSTIQSGGIDWPNARAWNETLMKALYE</sequence>